<protein>
    <submittedName>
        <fullName evidence="2">Uncharacterized protein</fullName>
    </submittedName>
</protein>
<name>A0A1B0G055_GLOMM</name>
<evidence type="ECO:0000313" key="2">
    <source>
        <dbReference type="EnsemblMetazoa" id="GMOY006621-PA"/>
    </source>
</evidence>
<keyword evidence="1" id="KW-0472">Membrane</keyword>
<dbReference type="AlphaFoldDB" id="A0A1B0G055"/>
<dbReference type="VEuPathDB" id="VectorBase:GMOY006621"/>
<dbReference type="Proteomes" id="UP000092444">
    <property type="component" value="Unassembled WGS sequence"/>
</dbReference>
<evidence type="ECO:0000256" key="1">
    <source>
        <dbReference type="SAM" id="Phobius"/>
    </source>
</evidence>
<feature type="transmembrane region" description="Helical" evidence="1">
    <location>
        <begin position="79"/>
        <end position="97"/>
    </location>
</feature>
<dbReference type="EMBL" id="CCAG010003511">
    <property type="status" value="NOT_ANNOTATED_CDS"/>
    <property type="molecule type" value="Genomic_DNA"/>
</dbReference>
<dbReference type="EnsemblMetazoa" id="GMOY006621-RA">
    <property type="protein sequence ID" value="GMOY006621-PA"/>
    <property type="gene ID" value="GMOY006621"/>
</dbReference>
<accession>A0A1B0G055</accession>
<keyword evidence="1" id="KW-0812">Transmembrane</keyword>
<keyword evidence="1" id="KW-1133">Transmembrane helix</keyword>
<keyword evidence="3" id="KW-1185">Reference proteome</keyword>
<reference evidence="2" key="1">
    <citation type="submission" date="2020-05" db="UniProtKB">
        <authorList>
            <consortium name="EnsemblMetazoa"/>
        </authorList>
    </citation>
    <scope>IDENTIFICATION</scope>
    <source>
        <strain evidence="2">Yale</strain>
    </source>
</reference>
<organism evidence="2 3">
    <name type="scientific">Glossina morsitans morsitans</name>
    <name type="common">Savannah tsetse fly</name>
    <dbReference type="NCBI Taxonomy" id="37546"/>
    <lineage>
        <taxon>Eukaryota</taxon>
        <taxon>Metazoa</taxon>
        <taxon>Ecdysozoa</taxon>
        <taxon>Arthropoda</taxon>
        <taxon>Hexapoda</taxon>
        <taxon>Insecta</taxon>
        <taxon>Pterygota</taxon>
        <taxon>Neoptera</taxon>
        <taxon>Endopterygota</taxon>
        <taxon>Diptera</taxon>
        <taxon>Brachycera</taxon>
        <taxon>Muscomorpha</taxon>
        <taxon>Hippoboscoidea</taxon>
        <taxon>Glossinidae</taxon>
        <taxon>Glossina</taxon>
    </lineage>
</organism>
<evidence type="ECO:0000313" key="3">
    <source>
        <dbReference type="Proteomes" id="UP000092444"/>
    </source>
</evidence>
<proteinExistence type="predicted"/>
<sequence>MLSDSTNEKPCQLDLFLVPEMEMEYLNFKNFSFTESKSQFISYYEQLCASTKAMCNRFVVFQRRFIFYPYNGKQSFSSLNSFLSYIVTLSIPFSFLVS</sequence>